<keyword evidence="3" id="KW-0539">Nucleus</keyword>
<comment type="caution">
    <text evidence="6">The sequence shown here is derived from an EMBL/GenBank/DDBJ whole genome shotgun (WGS) entry which is preliminary data.</text>
</comment>
<dbReference type="GO" id="GO:0000981">
    <property type="term" value="F:DNA-binding transcription factor activity, RNA polymerase II-specific"/>
    <property type="evidence" value="ECO:0007669"/>
    <property type="project" value="InterPro"/>
</dbReference>
<dbReference type="InterPro" id="IPR036864">
    <property type="entry name" value="Zn2-C6_fun-type_DNA-bd_sf"/>
</dbReference>
<evidence type="ECO:0000313" key="6">
    <source>
        <dbReference type="EMBL" id="KAK4540108.1"/>
    </source>
</evidence>
<dbReference type="GO" id="GO:0008270">
    <property type="term" value="F:zinc ion binding"/>
    <property type="evidence" value="ECO:0007669"/>
    <property type="project" value="InterPro"/>
</dbReference>
<dbReference type="PANTHER" id="PTHR31001">
    <property type="entry name" value="UNCHARACTERIZED TRANSCRIPTIONAL REGULATORY PROTEIN"/>
    <property type="match status" value="1"/>
</dbReference>
<dbReference type="CDD" id="cd00067">
    <property type="entry name" value="GAL4"/>
    <property type="match status" value="1"/>
</dbReference>
<dbReference type="AlphaFoldDB" id="A0AAV9J5N2"/>
<feature type="domain" description="Zn(2)-C6 fungal-type" evidence="5">
    <location>
        <begin position="39"/>
        <end position="69"/>
    </location>
</feature>
<evidence type="ECO:0000256" key="1">
    <source>
        <dbReference type="ARBA" id="ARBA00004123"/>
    </source>
</evidence>
<feature type="compositionally biased region" description="Polar residues" evidence="4">
    <location>
        <begin position="120"/>
        <end position="131"/>
    </location>
</feature>
<sequence>MSSVAPLPPIHTRPIAIAPAGNMQPVGNGGLATPSMPYTCVTCAKRKVKCDKTGPPCSTCLKGRHQCHYEAPAPRKRKRKAVDDVHERLEQYESLLKQHGLIQESHQASPEKETPYHVSNGHSTSRSTPEPSTGRLLAGRGKSRYLDSALWQNLVEEELNPSSEEEDETENLQAAATSCALDPVSAAMFGSSSSAQSLVELHPIYEDALKLWEIFASRVEPITRTFHVASGLAIVKRAASNPSSVSKATECLLFATYHFAVVAMTEDECMEVTGRPRARLRSRFHDATRQALINAHFLRTTDTVVLQAYVLFLLAVRNSYDPHTFWILTGIATRIAQRIGLHRDGEQLGLKPFNVEMRRRLFWQLFPLDGMAAQLCGVRISVPYETWDTKKPLNVNDEDLYPDMVEPPIERQGATDMIFCLVRSQLNDFHHKTHTYLGESWETGDLTTIERVEAEIAELESDIESRFVRHCDFFEPLQCLTIAMAKSATSGARLRLRLPRGKAGGEMSVDEHRNLFRMAMKILDYKIAVRTNPALEIYSWHLQALNQWEPLIWVLNELRKGPTAVADYQGTWTKIELIYACHPEFTTRKRALNVAVNKLTLKAYENRANAEGHSMAEPSFIADLRSSLDKREGSRTQPMPPYNPWEPQSEELPMPIDPALAGDGDATITNATVDGFSPNGIDWMFWDQLIRDPDSLPMSATNL</sequence>
<dbReference type="Gene3D" id="4.10.240.10">
    <property type="entry name" value="Zn(2)-C6 fungal-type DNA-binding domain"/>
    <property type="match status" value="1"/>
</dbReference>
<dbReference type="SMART" id="SM00906">
    <property type="entry name" value="Fungal_trans"/>
    <property type="match status" value="1"/>
</dbReference>
<comment type="subcellular location">
    <subcellularLocation>
        <location evidence="1">Nucleus</location>
    </subcellularLocation>
</comment>
<accession>A0AAV9J5N2</accession>
<keyword evidence="7" id="KW-1185">Reference proteome</keyword>
<dbReference type="Proteomes" id="UP001324427">
    <property type="component" value="Unassembled WGS sequence"/>
</dbReference>
<dbReference type="GO" id="GO:0005634">
    <property type="term" value="C:nucleus"/>
    <property type="evidence" value="ECO:0007669"/>
    <property type="project" value="UniProtKB-SubCell"/>
</dbReference>
<dbReference type="SMART" id="SM00066">
    <property type="entry name" value="GAL4"/>
    <property type="match status" value="1"/>
</dbReference>
<dbReference type="InterPro" id="IPR007219">
    <property type="entry name" value="XnlR_reg_dom"/>
</dbReference>
<dbReference type="SUPFAM" id="SSF57701">
    <property type="entry name" value="Zn2/Cys6 DNA-binding domain"/>
    <property type="match status" value="1"/>
</dbReference>
<dbReference type="Pfam" id="PF04082">
    <property type="entry name" value="Fungal_trans"/>
    <property type="match status" value="1"/>
</dbReference>
<keyword evidence="2" id="KW-0479">Metal-binding</keyword>
<feature type="region of interest" description="Disordered" evidence="4">
    <location>
        <begin position="104"/>
        <end position="138"/>
    </location>
</feature>
<dbReference type="PROSITE" id="PS50048">
    <property type="entry name" value="ZN2_CY6_FUNGAL_2"/>
    <property type="match status" value="1"/>
</dbReference>
<evidence type="ECO:0000256" key="3">
    <source>
        <dbReference type="ARBA" id="ARBA00023242"/>
    </source>
</evidence>
<dbReference type="GO" id="GO:0003677">
    <property type="term" value="F:DNA binding"/>
    <property type="evidence" value="ECO:0007669"/>
    <property type="project" value="InterPro"/>
</dbReference>
<evidence type="ECO:0000259" key="5">
    <source>
        <dbReference type="PROSITE" id="PS50048"/>
    </source>
</evidence>
<evidence type="ECO:0000313" key="7">
    <source>
        <dbReference type="Proteomes" id="UP001324427"/>
    </source>
</evidence>
<feature type="region of interest" description="Disordered" evidence="4">
    <location>
        <begin position="630"/>
        <end position="665"/>
    </location>
</feature>
<dbReference type="Pfam" id="PF00172">
    <property type="entry name" value="Zn_clus"/>
    <property type="match status" value="1"/>
</dbReference>
<name>A0AAV9J5N2_9PEZI</name>
<dbReference type="PROSITE" id="PS00463">
    <property type="entry name" value="ZN2_CY6_FUNGAL_1"/>
    <property type="match status" value="1"/>
</dbReference>
<dbReference type="GO" id="GO:0006351">
    <property type="term" value="P:DNA-templated transcription"/>
    <property type="evidence" value="ECO:0007669"/>
    <property type="project" value="InterPro"/>
</dbReference>
<organism evidence="6 7">
    <name type="scientific">Oleoguttula mirabilis</name>
    <dbReference type="NCBI Taxonomy" id="1507867"/>
    <lineage>
        <taxon>Eukaryota</taxon>
        <taxon>Fungi</taxon>
        <taxon>Dikarya</taxon>
        <taxon>Ascomycota</taxon>
        <taxon>Pezizomycotina</taxon>
        <taxon>Dothideomycetes</taxon>
        <taxon>Dothideomycetidae</taxon>
        <taxon>Mycosphaerellales</taxon>
        <taxon>Teratosphaeriaceae</taxon>
        <taxon>Oleoguttula</taxon>
    </lineage>
</organism>
<reference evidence="6 7" key="1">
    <citation type="submission" date="2021-11" db="EMBL/GenBank/DDBJ databases">
        <title>Black yeast isolated from Biological Soil Crust.</title>
        <authorList>
            <person name="Kurbessoian T."/>
        </authorList>
    </citation>
    <scope>NUCLEOTIDE SEQUENCE [LARGE SCALE GENOMIC DNA]</scope>
    <source>
        <strain evidence="6 7">CCFEE 5522</strain>
    </source>
</reference>
<dbReference type="InterPro" id="IPR050613">
    <property type="entry name" value="Sec_Metabolite_Reg"/>
</dbReference>
<proteinExistence type="predicted"/>
<dbReference type="CDD" id="cd12148">
    <property type="entry name" value="fungal_TF_MHR"/>
    <property type="match status" value="1"/>
</dbReference>
<dbReference type="EMBL" id="JAVFHQ010000074">
    <property type="protein sequence ID" value="KAK4540108.1"/>
    <property type="molecule type" value="Genomic_DNA"/>
</dbReference>
<evidence type="ECO:0000256" key="4">
    <source>
        <dbReference type="SAM" id="MobiDB-lite"/>
    </source>
</evidence>
<gene>
    <name evidence="6" type="ORF">LTR36_009773</name>
</gene>
<evidence type="ECO:0000256" key="2">
    <source>
        <dbReference type="ARBA" id="ARBA00022723"/>
    </source>
</evidence>
<dbReference type="InterPro" id="IPR001138">
    <property type="entry name" value="Zn2Cys6_DnaBD"/>
</dbReference>
<protein>
    <recommendedName>
        <fullName evidence="5">Zn(2)-C6 fungal-type domain-containing protein</fullName>
    </recommendedName>
</protein>
<dbReference type="PANTHER" id="PTHR31001:SF85">
    <property type="entry name" value="ZN(II)2CYS6 TRANSCRIPTION FACTOR (EUROFUNG)"/>
    <property type="match status" value="1"/>
</dbReference>